<feature type="chain" id="PRO_5002152766" evidence="1">
    <location>
        <begin position="24"/>
        <end position="211"/>
    </location>
</feature>
<keyword evidence="3" id="KW-1185">Reference proteome</keyword>
<dbReference type="AlphaFoldDB" id="A0A0C2NC69"/>
<reference evidence="2 3" key="1">
    <citation type="journal article" date="2014" name="Genome Biol. Evol.">
        <title>The genome of the myxosporean Thelohanellus kitauei shows adaptations to nutrient acquisition within its fish host.</title>
        <authorList>
            <person name="Yang Y."/>
            <person name="Xiong J."/>
            <person name="Zhou Z."/>
            <person name="Huo F."/>
            <person name="Miao W."/>
            <person name="Ran C."/>
            <person name="Liu Y."/>
            <person name="Zhang J."/>
            <person name="Feng J."/>
            <person name="Wang M."/>
            <person name="Wang M."/>
            <person name="Wang L."/>
            <person name="Yao B."/>
        </authorList>
    </citation>
    <scope>NUCLEOTIDE SEQUENCE [LARGE SCALE GENOMIC DNA]</scope>
    <source>
        <strain evidence="2">Wuqing</strain>
    </source>
</reference>
<keyword evidence="1" id="KW-0732">Signal</keyword>
<dbReference type="InterPro" id="IPR036430">
    <property type="entry name" value="RNase_T2-like_sf"/>
</dbReference>
<dbReference type="GO" id="GO:0003723">
    <property type="term" value="F:RNA binding"/>
    <property type="evidence" value="ECO:0007669"/>
    <property type="project" value="InterPro"/>
</dbReference>
<dbReference type="Proteomes" id="UP000031668">
    <property type="component" value="Unassembled WGS sequence"/>
</dbReference>
<gene>
    <name evidence="2" type="ORF">RF11_04617</name>
</gene>
<evidence type="ECO:0000313" key="3">
    <source>
        <dbReference type="Proteomes" id="UP000031668"/>
    </source>
</evidence>
<proteinExistence type="predicted"/>
<protein>
    <submittedName>
        <fullName evidence="2">Uncharacterized protein</fullName>
    </submittedName>
</protein>
<dbReference type="Gene3D" id="3.90.730.10">
    <property type="entry name" value="Ribonuclease T2-like"/>
    <property type="match status" value="1"/>
</dbReference>
<dbReference type="OrthoDB" id="10616291at2759"/>
<accession>A0A0C2NC69</accession>
<evidence type="ECO:0000256" key="1">
    <source>
        <dbReference type="SAM" id="SignalP"/>
    </source>
</evidence>
<dbReference type="EMBL" id="JWZT01001718">
    <property type="protein sequence ID" value="KII71572.1"/>
    <property type="molecule type" value="Genomic_DNA"/>
</dbReference>
<dbReference type="GO" id="GO:0033897">
    <property type="term" value="F:ribonuclease T2 activity"/>
    <property type="evidence" value="ECO:0007669"/>
    <property type="project" value="InterPro"/>
</dbReference>
<organism evidence="2 3">
    <name type="scientific">Thelohanellus kitauei</name>
    <name type="common">Myxosporean</name>
    <dbReference type="NCBI Taxonomy" id="669202"/>
    <lineage>
        <taxon>Eukaryota</taxon>
        <taxon>Metazoa</taxon>
        <taxon>Cnidaria</taxon>
        <taxon>Myxozoa</taxon>
        <taxon>Myxosporea</taxon>
        <taxon>Bivalvulida</taxon>
        <taxon>Platysporina</taxon>
        <taxon>Myxobolidae</taxon>
        <taxon>Thelohanellus</taxon>
    </lineage>
</organism>
<feature type="signal peptide" evidence="1">
    <location>
        <begin position="1"/>
        <end position="23"/>
    </location>
</feature>
<comment type="caution">
    <text evidence="2">The sequence shown here is derived from an EMBL/GenBank/DDBJ whole genome shotgun (WGS) entry which is preliminary data.</text>
</comment>
<name>A0A0C2NC69_THEKT</name>
<sequence length="211" mass="23556">MSFLAYICLLAFLFPLSTSTACALDFADGDGEGRVKLMNNENIPVTIHGEWTHCTRPPPPNSQVCTSVGTPTLHQKKLWYTSVSNINPALSNKFWIHECGEHRGPTEDGAQFKARVLTSCTAFEGYIGKIVCRIDAKNSRNIVNLMVLYHGPSPHIVKPTCNSDFPFFTSFDLQIMTNRQMTHKFDLNTNTYTRKDPGASPPSTTCYTCKK</sequence>
<evidence type="ECO:0000313" key="2">
    <source>
        <dbReference type="EMBL" id="KII71572.1"/>
    </source>
</evidence>